<evidence type="ECO:0000313" key="2">
    <source>
        <dbReference type="EMBL" id="KAL1188249.1"/>
    </source>
</evidence>
<evidence type="ECO:0000313" key="3">
    <source>
        <dbReference type="Proteomes" id="UP001558713"/>
    </source>
</evidence>
<keyword evidence="3" id="KW-1185">Reference proteome</keyword>
<sequence>MVLGNSSNHKSHQHHDDHHHHHHHHDHHHRNSMKEFQAVFAVEEPSQVFEYADMRRSTSEEMGTRKVAKEEDVDKEADEFIKLEHTKFSKWMTKSV</sequence>
<comment type="caution">
    <text evidence="2">The sequence shown here is derived from an EMBL/GenBank/DDBJ whole genome shotgun (WGS) entry which is preliminary data.</text>
</comment>
<reference evidence="2 3" key="1">
    <citation type="submission" date="2024-04" db="EMBL/GenBank/DDBJ databases">
        <title>Genome assembly C_amara_ONT_v2.</title>
        <authorList>
            <person name="Yant L."/>
            <person name="Moore C."/>
            <person name="Slenker M."/>
        </authorList>
    </citation>
    <scope>NUCLEOTIDE SEQUENCE [LARGE SCALE GENOMIC DNA]</scope>
    <source>
        <tissue evidence="2">Leaf</tissue>
    </source>
</reference>
<dbReference type="Proteomes" id="UP001558713">
    <property type="component" value="Unassembled WGS sequence"/>
</dbReference>
<gene>
    <name evidence="2" type="ORF">V5N11_025464</name>
</gene>
<feature type="compositionally biased region" description="Basic residues" evidence="1">
    <location>
        <begin position="9"/>
        <end position="31"/>
    </location>
</feature>
<evidence type="ECO:0000256" key="1">
    <source>
        <dbReference type="SAM" id="MobiDB-lite"/>
    </source>
</evidence>
<name>A0ABD0ZAT7_CARAN</name>
<dbReference type="AlphaFoldDB" id="A0ABD0ZAT7"/>
<organism evidence="2 3">
    <name type="scientific">Cardamine amara subsp. amara</name>
    <dbReference type="NCBI Taxonomy" id="228776"/>
    <lineage>
        <taxon>Eukaryota</taxon>
        <taxon>Viridiplantae</taxon>
        <taxon>Streptophyta</taxon>
        <taxon>Embryophyta</taxon>
        <taxon>Tracheophyta</taxon>
        <taxon>Spermatophyta</taxon>
        <taxon>Magnoliopsida</taxon>
        <taxon>eudicotyledons</taxon>
        <taxon>Gunneridae</taxon>
        <taxon>Pentapetalae</taxon>
        <taxon>rosids</taxon>
        <taxon>malvids</taxon>
        <taxon>Brassicales</taxon>
        <taxon>Brassicaceae</taxon>
        <taxon>Cardamineae</taxon>
        <taxon>Cardamine</taxon>
    </lineage>
</organism>
<proteinExistence type="predicted"/>
<dbReference type="EMBL" id="JBANAX010000930">
    <property type="protein sequence ID" value="KAL1188249.1"/>
    <property type="molecule type" value="Genomic_DNA"/>
</dbReference>
<accession>A0ABD0ZAT7</accession>
<protein>
    <submittedName>
        <fullName evidence="2">Uncharacterized protein</fullName>
    </submittedName>
</protein>
<feature type="region of interest" description="Disordered" evidence="1">
    <location>
        <begin position="1"/>
        <end position="35"/>
    </location>
</feature>